<keyword evidence="13" id="KW-1185">Reference proteome</keyword>
<feature type="transmembrane region" description="Helical" evidence="9">
    <location>
        <begin position="185"/>
        <end position="203"/>
    </location>
</feature>
<proteinExistence type="inferred from homology"/>
<dbReference type="PANTHER" id="PTHR11562:SF17">
    <property type="entry name" value="RE54080P-RELATED"/>
    <property type="match status" value="1"/>
</dbReference>
<dbReference type="InterPro" id="IPR027470">
    <property type="entry name" value="Cation_efflux_CTD"/>
</dbReference>
<evidence type="ECO:0000259" key="11">
    <source>
        <dbReference type="Pfam" id="PF16916"/>
    </source>
</evidence>
<dbReference type="InterPro" id="IPR002524">
    <property type="entry name" value="Cation_efflux"/>
</dbReference>
<name>A0A6L8LG75_9RHOB</name>
<dbReference type="RefSeq" id="WP_160972811.1">
    <property type="nucleotide sequence ID" value="NZ_WWEN01000003.1"/>
</dbReference>
<evidence type="ECO:0000259" key="10">
    <source>
        <dbReference type="Pfam" id="PF01545"/>
    </source>
</evidence>
<feature type="domain" description="Cation efflux protein cytoplasmic" evidence="11">
    <location>
        <begin position="218"/>
        <end position="291"/>
    </location>
</feature>
<keyword evidence="6 9" id="KW-1133">Transmembrane helix</keyword>
<evidence type="ECO:0000256" key="8">
    <source>
        <dbReference type="ARBA" id="ARBA00023136"/>
    </source>
</evidence>
<dbReference type="SUPFAM" id="SSF160240">
    <property type="entry name" value="Cation efflux protein cytoplasmic domain-like"/>
    <property type="match status" value="1"/>
</dbReference>
<reference evidence="12 13" key="1">
    <citation type="submission" date="2020-01" db="EMBL/GenBank/DDBJ databases">
        <authorList>
            <person name="Chen S."/>
        </authorList>
    </citation>
    <scope>NUCLEOTIDE SEQUENCE [LARGE SCALE GENOMIC DNA]</scope>
    <source>
        <strain evidence="12 13">GS-10</strain>
    </source>
</reference>
<keyword evidence="5" id="KW-0862">Zinc</keyword>
<accession>A0A6L8LG75</accession>
<evidence type="ECO:0000313" key="12">
    <source>
        <dbReference type="EMBL" id="MYM55101.1"/>
    </source>
</evidence>
<gene>
    <name evidence="12" type="ORF">GR167_07280</name>
</gene>
<comment type="similarity">
    <text evidence="2">Belongs to the cation diffusion facilitator (CDF) transporter (TC 2.A.4) family. SLC30A subfamily.</text>
</comment>
<keyword evidence="7" id="KW-0406">Ion transport</keyword>
<dbReference type="GO" id="GO:0005385">
    <property type="term" value="F:zinc ion transmembrane transporter activity"/>
    <property type="evidence" value="ECO:0007669"/>
    <property type="project" value="TreeGrafter"/>
</dbReference>
<keyword evidence="4 9" id="KW-0812">Transmembrane</keyword>
<evidence type="ECO:0000256" key="3">
    <source>
        <dbReference type="ARBA" id="ARBA00022448"/>
    </source>
</evidence>
<dbReference type="Pfam" id="PF16916">
    <property type="entry name" value="ZT_dimer"/>
    <property type="match status" value="1"/>
</dbReference>
<dbReference type="InterPro" id="IPR027469">
    <property type="entry name" value="Cation_efflux_TMD_sf"/>
</dbReference>
<evidence type="ECO:0000256" key="4">
    <source>
        <dbReference type="ARBA" id="ARBA00022692"/>
    </source>
</evidence>
<evidence type="ECO:0000256" key="9">
    <source>
        <dbReference type="SAM" id="Phobius"/>
    </source>
</evidence>
<dbReference type="EMBL" id="WWEN01000003">
    <property type="protein sequence ID" value="MYM55101.1"/>
    <property type="molecule type" value="Genomic_DNA"/>
</dbReference>
<sequence length="305" mass="33136">MPHDHHHGHHHHHPDLDSGDRRVAWAVAVNILLTFAQIVAGVVSGSLALIADAIHNLSDALSLVIAFFARRIGKRPADASMTFGYGRAEVVAALINYTTLIVVAFYLAAEGVQRLFNPAEVEGWIVVIVAVVALVIDSVTALLIWRLSGDSANMRAAFLHNLADAMGSVAVIVGGTLILLYDWRLVDPIVTLLISGYILWHSWQGILPVIRILMLGAPEDTDLEEVAATLRGIDGVGDIHHLHVWRMQEHETALESHVVLDGTTDAEEVKIAVKRALKDRHGIAHAVLELESFGSVCADTRLIGH</sequence>
<feature type="domain" description="Cation efflux protein transmembrane" evidence="10">
    <location>
        <begin position="26"/>
        <end position="214"/>
    </location>
</feature>
<evidence type="ECO:0000256" key="5">
    <source>
        <dbReference type="ARBA" id="ARBA00022906"/>
    </source>
</evidence>
<keyword evidence="8 9" id="KW-0472">Membrane</keyword>
<evidence type="ECO:0000256" key="2">
    <source>
        <dbReference type="ARBA" id="ARBA00008873"/>
    </source>
</evidence>
<feature type="transmembrane region" description="Helical" evidence="9">
    <location>
        <begin position="23"/>
        <end position="43"/>
    </location>
</feature>
<dbReference type="Gene3D" id="1.20.1510.10">
    <property type="entry name" value="Cation efflux protein transmembrane domain"/>
    <property type="match status" value="1"/>
</dbReference>
<feature type="transmembrane region" description="Helical" evidence="9">
    <location>
        <begin position="49"/>
        <end position="69"/>
    </location>
</feature>
<dbReference type="GO" id="GO:0005886">
    <property type="term" value="C:plasma membrane"/>
    <property type="evidence" value="ECO:0007669"/>
    <property type="project" value="TreeGrafter"/>
</dbReference>
<feature type="transmembrane region" description="Helical" evidence="9">
    <location>
        <begin position="157"/>
        <end position="179"/>
    </location>
</feature>
<dbReference type="InterPro" id="IPR058533">
    <property type="entry name" value="Cation_efflux_TM"/>
</dbReference>
<dbReference type="AlphaFoldDB" id="A0A6L8LG75"/>
<evidence type="ECO:0000313" key="13">
    <source>
        <dbReference type="Proteomes" id="UP000479043"/>
    </source>
</evidence>
<dbReference type="NCBIfam" id="TIGR01297">
    <property type="entry name" value="CDF"/>
    <property type="match status" value="1"/>
</dbReference>
<protein>
    <submittedName>
        <fullName evidence="12">Cation diffusion facilitator family transporter</fullName>
    </submittedName>
</protein>
<evidence type="ECO:0000256" key="7">
    <source>
        <dbReference type="ARBA" id="ARBA00023065"/>
    </source>
</evidence>
<keyword evidence="5" id="KW-0864">Zinc transport</keyword>
<dbReference type="InterPro" id="IPR036837">
    <property type="entry name" value="Cation_efflux_CTD_sf"/>
</dbReference>
<dbReference type="InterPro" id="IPR050681">
    <property type="entry name" value="CDF/SLC30A"/>
</dbReference>
<dbReference type="Pfam" id="PF01545">
    <property type="entry name" value="Cation_efflux"/>
    <property type="match status" value="1"/>
</dbReference>
<keyword evidence="3" id="KW-0813">Transport</keyword>
<dbReference type="Proteomes" id="UP000479043">
    <property type="component" value="Unassembled WGS sequence"/>
</dbReference>
<evidence type="ECO:0000256" key="6">
    <source>
        <dbReference type="ARBA" id="ARBA00022989"/>
    </source>
</evidence>
<comment type="subcellular location">
    <subcellularLocation>
        <location evidence="1">Membrane</location>
        <topology evidence="1">Multi-pass membrane protein</topology>
    </subcellularLocation>
</comment>
<dbReference type="SUPFAM" id="SSF161111">
    <property type="entry name" value="Cation efflux protein transmembrane domain-like"/>
    <property type="match status" value="1"/>
</dbReference>
<comment type="caution">
    <text evidence="12">The sequence shown here is derived from an EMBL/GenBank/DDBJ whole genome shotgun (WGS) entry which is preliminary data.</text>
</comment>
<organism evidence="12 13">
    <name type="scientific">Thalassovita mangrovi</name>
    <dbReference type="NCBI Taxonomy" id="2692236"/>
    <lineage>
        <taxon>Bacteria</taxon>
        <taxon>Pseudomonadati</taxon>
        <taxon>Pseudomonadota</taxon>
        <taxon>Alphaproteobacteria</taxon>
        <taxon>Rhodobacterales</taxon>
        <taxon>Roseobacteraceae</taxon>
        <taxon>Thalassovita</taxon>
    </lineage>
</organism>
<dbReference type="PANTHER" id="PTHR11562">
    <property type="entry name" value="CATION EFFLUX PROTEIN/ ZINC TRANSPORTER"/>
    <property type="match status" value="1"/>
</dbReference>
<feature type="transmembrane region" description="Helical" evidence="9">
    <location>
        <begin position="121"/>
        <end position="145"/>
    </location>
</feature>
<evidence type="ECO:0000256" key="1">
    <source>
        <dbReference type="ARBA" id="ARBA00004141"/>
    </source>
</evidence>
<feature type="transmembrane region" description="Helical" evidence="9">
    <location>
        <begin position="90"/>
        <end position="109"/>
    </location>
</feature>